<evidence type="ECO:0000256" key="1">
    <source>
        <dbReference type="SAM" id="SignalP"/>
    </source>
</evidence>
<reference evidence="2 3" key="1">
    <citation type="submission" date="2014-04" db="EMBL/GenBank/DDBJ databases">
        <authorList>
            <consortium name="DOE Joint Genome Institute"/>
            <person name="Kuo A."/>
            <person name="Tarkka M."/>
            <person name="Buscot F."/>
            <person name="Kohler A."/>
            <person name="Nagy L.G."/>
            <person name="Floudas D."/>
            <person name="Copeland A."/>
            <person name="Barry K.W."/>
            <person name="Cichocki N."/>
            <person name="Veneault-Fourrey C."/>
            <person name="LaButti K."/>
            <person name="Lindquist E.A."/>
            <person name="Lipzen A."/>
            <person name="Lundell T."/>
            <person name="Morin E."/>
            <person name="Murat C."/>
            <person name="Sun H."/>
            <person name="Tunlid A."/>
            <person name="Henrissat B."/>
            <person name="Grigoriev I.V."/>
            <person name="Hibbett D.S."/>
            <person name="Martin F."/>
            <person name="Nordberg H.P."/>
            <person name="Cantor M.N."/>
            <person name="Hua S.X."/>
        </authorList>
    </citation>
    <scope>NUCLEOTIDE SEQUENCE [LARGE SCALE GENOMIC DNA]</scope>
    <source>
        <strain evidence="2 3">F 1598</strain>
    </source>
</reference>
<feature type="signal peptide" evidence="1">
    <location>
        <begin position="1"/>
        <end position="18"/>
    </location>
</feature>
<dbReference type="HOGENOM" id="CLU_1448228_0_0_1"/>
<organism evidence="2 3">
    <name type="scientific">Piloderma croceum (strain F 1598)</name>
    <dbReference type="NCBI Taxonomy" id="765440"/>
    <lineage>
        <taxon>Eukaryota</taxon>
        <taxon>Fungi</taxon>
        <taxon>Dikarya</taxon>
        <taxon>Basidiomycota</taxon>
        <taxon>Agaricomycotina</taxon>
        <taxon>Agaricomycetes</taxon>
        <taxon>Agaricomycetidae</taxon>
        <taxon>Atheliales</taxon>
        <taxon>Atheliaceae</taxon>
        <taxon>Piloderma</taxon>
    </lineage>
</organism>
<dbReference type="AlphaFoldDB" id="A0A0C3FU39"/>
<reference evidence="3" key="2">
    <citation type="submission" date="2015-01" db="EMBL/GenBank/DDBJ databases">
        <title>Evolutionary Origins and Diversification of the Mycorrhizal Mutualists.</title>
        <authorList>
            <consortium name="DOE Joint Genome Institute"/>
            <consortium name="Mycorrhizal Genomics Consortium"/>
            <person name="Kohler A."/>
            <person name="Kuo A."/>
            <person name="Nagy L.G."/>
            <person name="Floudas D."/>
            <person name="Copeland A."/>
            <person name="Barry K.W."/>
            <person name="Cichocki N."/>
            <person name="Veneault-Fourrey C."/>
            <person name="LaButti K."/>
            <person name="Lindquist E.A."/>
            <person name="Lipzen A."/>
            <person name="Lundell T."/>
            <person name="Morin E."/>
            <person name="Murat C."/>
            <person name="Riley R."/>
            <person name="Ohm R."/>
            <person name="Sun H."/>
            <person name="Tunlid A."/>
            <person name="Henrissat B."/>
            <person name="Grigoriev I.V."/>
            <person name="Hibbett D.S."/>
            <person name="Martin F."/>
        </authorList>
    </citation>
    <scope>NUCLEOTIDE SEQUENCE [LARGE SCALE GENOMIC DNA]</scope>
    <source>
        <strain evidence="3">F 1598</strain>
    </source>
</reference>
<sequence length="187" mass="19454">MTYLPSVLLIAILGVAQAAGDEHMPEVKLVTELSPIAPVIFNSLIVHLNADTNPLAGLLNLRTIQTRQRTCPPSYDKCKMYQGNCCPTGGACCSSTRCCGSGEFCYSGGCCSINDFGCEQNSCCPKGNICCKGGGCCNTDHYCVTDSSGQSACCPNGQICTGSSGGSGQCPSSGYSPCKGEDFCCRM</sequence>
<evidence type="ECO:0000313" key="3">
    <source>
        <dbReference type="Proteomes" id="UP000054166"/>
    </source>
</evidence>
<dbReference type="STRING" id="765440.A0A0C3FU39"/>
<feature type="chain" id="PRO_5002164517" description="Granulins domain-containing protein" evidence="1">
    <location>
        <begin position="19"/>
        <end position="187"/>
    </location>
</feature>
<keyword evidence="3" id="KW-1185">Reference proteome</keyword>
<dbReference type="EMBL" id="KN832978">
    <property type="protein sequence ID" value="KIM87885.1"/>
    <property type="molecule type" value="Genomic_DNA"/>
</dbReference>
<evidence type="ECO:0008006" key="4">
    <source>
        <dbReference type="Google" id="ProtNLM"/>
    </source>
</evidence>
<dbReference type="Proteomes" id="UP000054166">
    <property type="component" value="Unassembled WGS sequence"/>
</dbReference>
<name>A0A0C3FU39_PILCF</name>
<evidence type="ECO:0000313" key="2">
    <source>
        <dbReference type="EMBL" id="KIM87885.1"/>
    </source>
</evidence>
<dbReference type="OrthoDB" id="3058868at2759"/>
<dbReference type="InParanoid" id="A0A0C3FU39"/>
<proteinExistence type="predicted"/>
<protein>
    <recommendedName>
        <fullName evidence="4">Granulins domain-containing protein</fullName>
    </recommendedName>
</protein>
<keyword evidence="1" id="KW-0732">Signal</keyword>
<accession>A0A0C3FU39</accession>
<gene>
    <name evidence="2" type="ORF">PILCRDRAFT_264227</name>
</gene>